<dbReference type="Proteomes" id="UP000240739">
    <property type="component" value="Unassembled WGS sequence"/>
</dbReference>
<dbReference type="AlphaFoldDB" id="A0A2T4UN72"/>
<evidence type="ECO:0000313" key="4">
    <source>
        <dbReference type="EMBL" id="PTL60690.1"/>
    </source>
</evidence>
<dbReference type="InterPro" id="IPR032710">
    <property type="entry name" value="NTF2-like_dom_sf"/>
</dbReference>
<reference evidence="4 5" key="1">
    <citation type="submission" date="2018-03" db="EMBL/GenBank/DDBJ databases">
        <title>Aquarubrobacter algicola gen. nov., sp. nov., a novel actinobacterium isolated from shallow eutrophic lake during the end of cyanobacterial harmful algal blooms.</title>
        <authorList>
            <person name="Chun S.J."/>
        </authorList>
    </citation>
    <scope>NUCLEOTIDE SEQUENCE [LARGE SCALE GENOMIC DNA]</scope>
    <source>
        <strain evidence="4 5">Seoho-28</strain>
    </source>
</reference>
<accession>A0A2T4UN72</accession>
<dbReference type="HAMAP" id="MF_00612">
    <property type="entry name" value="UPF0225"/>
    <property type="match status" value="1"/>
</dbReference>
<gene>
    <name evidence="4" type="ORF">C7Y72_03025</name>
</gene>
<name>A0A2T4UN72_9ACTN</name>
<dbReference type="OrthoDB" id="21421at2"/>
<proteinExistence type="inferred from homology"/>
<evidence type="ECO:0000313" key="5">
    <source>
        <dbReference type="Proteomes" id="UP000240739"/>
    </source>
</evidence>
<protein>
    <recommendedName>
        <fullName evidence="2">UPF0225 protein C7Y72_03025</fullName>
    </recommendedName>
</protein>
<evidence type="ECO:0000256" key="2">
    <source>
        <dbReference type="HAMAP-Rule" id="MF_00612"/>
    </source>
</evidence>
<dbReference type="PANTHER" id="PTHR33747:SF1">
    <property type="entry name" value="ADENYLATE CYCLASE-ASSOCIATED CAP C-TERMINAL DOMAIN-CONTAINING PROTEIN"/>
    <property type="match status" value="1"/>
</dbReference>
<evidence type="ECO:0000259" key="3">
    <source>
        <dbReference type="Pfam" id="PF17775"/>
    </source>
</evidence>
<dbReference type="InterPro" id="IPR048469">
    <property type="entry name" value="YchJ-like_M"/>
</dbReference>
<dbReference type="InterPro" id="IPR004027">
    <property type="entry name" value="SEC_C_motif"/>
</dbReference>
<organism evidence="4 5">
    <name type="scientific">Paraconexibacter algicola</name>
    <dbReference type="NCBI Taxonomy" id="2133960"/>
    <lineage>
        <taxon>Bacteria</taxon>
        <taxon>Bacillati</taxon>
        <taxon>Actinomycetota</taxon>
        <taxon>Thermoleophilia</taxon>
        <taxon>Solirubrobacterales</taxon>
        <taxon>Paraconexibacteraceae</taxon>
        <taxon>Paraconexibacter</taxon>
    </lineage>
</organism>
<dbReference type="PANTHER" id="PTHR33747">
    <property type="entry name" value="UPF0225 PROTEIN SCO1677"/>
    <property type="match status" value="1"/>
</dbReference>
<dbReference type="Pfam" id="PF17775">
    <property type="entry name" value="YchJ_M-like"/>
    <property type="match status" value="1"/>
</dbReference>
<dbReference type="InterPro" id="IPR023006">
    <property type="entry name" value="YchJ-like"/>
</dbReference>
<sequence>MLGAPRPPVGCPCGSGAPYADCCGPLHRGRRAGSPTAPTAERLMRSRYSAYVVEDVDYLLATWHPSTRPVRLVLDDGDAWLGLEVLAATEDTVRFVARHRDGALHEHSTFVREDGHWYYVSARS</sequence>
<keyword evidence="5" id="KW-1185">Reference proteome</keyword>
<dbReference type="Pfam" id="PF02810">
    <property type="entry name" value="SEC-C"/>
    <property type="match status" value="1"/>
</dbReference>
<dbReference type="Gene3D" id="3.10.450.50">
    <property type="match status" value="1"/>
</dbReference>
<dbReference type="EMBL" id="PYYB01000001">
    <property type="protein sequence ID" value="PTL60690.1"/>
    <property type="molecule type" value="Genomic_DNA"/>
</dbReference>
<dbReference type="SUPFAM" id="SSF54427">
    <property type="entry name" value="NTF2-like"/>
    <property type="match status" value="1"/>
</dbReference>
<evidence type="ECO:0000256" key="1">
    <source>
        <dbReference type="ARBA" id="ARBA00010839"/>
    </source>
</evidence>
<comment type="caution">
    <text evidence="4">The sequence shown here is derived from an EMBL/GenBank/DDBJ whole genome shotgun (WGS) entry which is preliminary data.</text>
</comment>
<comment type="similarity">
    <text evidence="1 2">Belongs to the UPF0225 family.</text>
</comment>
<feature type="domain" description="YchJ-like middle NTF2-like" evidence="3">
    <location>
        <begin position="39"/>
        <end position="121"/>
    </location>
</feature>